<dbReference type="AlphaFoldDB" id="A0A812UFC7"/>
<keyword evidence="9" id="KW-1185">Reference proteome</keyword>
<feature type="compositionally biased region" description="Basic and acidic residues" evidence="6">
    <location>
        <begin position="749"/>
        <end position="760"/>
    </location>
</feature>
<evidence type="ECO:0000256" key="6">
    <source>
        <dbReference type="SAM" id="MobiDB-lite"/>
    </source>
</evidence>
<evidence type="ECO:0000256" key="3">
    <source>
        <dbReference type="ARBA" id="ARBA00022840"/>
    </source>
</evidence>
<evidence type="ECO:0000256" key="1">
    <source>
        <dbReference type="ARBA" id="ARBA00010103"/>
    </source>
</evidence>
<evidence type="ECO:0000256" key="4">
    <source>
        <dbReference type="PROSITE-ProRule" id="PRU00259"/>
    </source>
</evidence>
<feature type="repeat" description="ARM" evidence="4">
    <location>
        <begin position="181"/>
        <end position="223"/>
    </location>
</feature>
<feature type="compositionally biased region" description="Polar residues" evidence="6">
    <location>
        <begin position="797"/>
        <end position="815"/>
    </location>
</feature>
<comment type="similarity">
    <text evidence="1">Belongs to the TRAFAC class myosin-kinesin ATPase superfamily. Kinesin family. Ungrouped subfamily.</text>
</comment>
<dbReference type="GO" id="GO:0005874">
    <property type="term" value="C:microtubule"/>
    <property type="evidence" value="ECO:0007669"/>
    <property type="project" value="TreeGrafter"/>
</dbReference>
<dbReference type="GO" id="GO:0003777">
    <property type="term" value="F:microtubule motor activity"/>
    <property type="evidence" value="ECO:0007669"/>
    <property type="project" value="InterPro"/>
</dbReference>
<dbReference type="Pfam" id="PF00225">
    <property type="entry name" value="Kinesin"/>
    <property type="match status" value="1"/>
</dbReference>
<feature type="region of interest" description="Disordered" evidence="6">
    <location>
        <begin position="906"/>
        <end position="933"/>
    </location>
</feature>
<accession>A0A812UFC7</accession>
<feature type="repeat" description="ARM" evidence="4">
    <location>
        <begin position="53"/>
        <end position="95"/>
    </location>
</feature>
<evidence type="ECO:0000256" key="2">
    <source>
        <dbReference type="ARBA" id="ARBA00022741"/>
    </source>
</evidence>
<dbReference type="GO" id="GO:0016887">
    <property type="term" value="F:ATP hydrolysis activity"/>
    <property type="evidence" value="ECO:0007669"/>
    <property type="project" value="TreeGrafter"/>
</dbReference>
<dbReference type="InterPro" id="IPR016024">
    <property type="entry name" value="ARM-type_fold"/>
</dbReference>
<evidence type="ECO:0000313" key="9">
    <source>
        <dbReference type="Proteomes" id="UP000604046"/>
    </source>
</evidence>
<dbReference type="Gene3D" id="1.25.10.10">
    <property type="entry name" value="Leucine-rich Repeat Variant"/>
    <property type="match status" value="2"/>
</dbReference>
<sequence length="1224" mass="133916">MSQHQQILEETQKLIQVLRDPNASDSQKADTASSLRLLVGSDEAKQLAVEKQGAVPPLVKLLKEGSDRAKKEAANALYALSGNKQLAQAIVAAGGKEPLVALARDCREDDDVKWGRTHALRAMPNLHKAETAEAGSGPKQFQAQVKALESDSSEEQRKAAEQLGTWAASSDENRVAIHHAGGAEALVALVVTGSDDAKCHAARALRHLANHKEAKEKILKADGIAVLAPLAKHGKGKVKEAASEALNLLSMVAAKPSPAAAATSIPTGEGTRVAMFSARFDGGPVEQLFRKVFKILQDNKYDILMVAADAGKSFGDLTAKYLGRLRSEQGTMIAVCTKHYGEMTASSYSSHEELKFALEYKSSMTVLPLQVEDTYPPKPPGGPDHKFDKEKLAQGYIDMVFRPSVVRLDCRNSSGQLKSETDIAVDIAKALAGASDVDALLARGFANRATEGTLCNDSSSRSHVVLTVKAVEPGRGRLVLVDLAGSENVQRSGADEDAKLLAEAKAINRSLSALADVVEATAKQQNFVPYRNSRLTMLLEDALCMSRVLLLVHVSPFARDATDTAHSLTFASRVRAVDFGAQRLRQDQEDRARAAQIRSQQEARQLQQQLDQVKRELTDSQKAQSELKQQVSHLGEQLRERQRELTREQELRSRAEESAREMRLAGRSDSLAAGAPGRPSSPMSRSNSAPRLGPAKPRAPLGAKASTELRGTAPTRQRPQPALNRGFLEEEFEALDSVSPSKAQTGDLPPRKPFLDRTNENDVADAVSPATKILLSPAKMEFTSPTKPIKDFAHTLGTPTRGSLMTPERPSTLSPYGNAEAPNTGAAAEGKTKSPVKALQYHGAQVRPVLKKLPTDFKTRLLKKQELGAAFTTTGKHVTFAEQEQTACSPPRWYLDLLEYEQSCRQAESKPEAAKSPRGRSLTPPQRRPGGNSPLAALTCPRCIIIPHMVRIDFNGNNIATCLPGFLFGLEVSLAEIDKLVVEELMLEFAVSHGACACSLFHLQPPVLKAENIRDSVAAMVVRTIRKERDNVPYKRQSAVNMYCIAKFDGKSLGGRIVAEKRDDNGKKIAYTVELFGIEGIQVWLPIYSNWPRKVIAVADVKFRGIDTAMQELRKTAEMLDEACCSFSIQVVNWKMFKREWDSGTETRFYGGWYKAAIRSDGDSDAWVEKHEFKKLLGYLIYFNKLFWVFESCDGDRDRPDASRSWLSAAWGFQGSGVRGFGML</sequence>
<evidence type="ECO:0000313" key="8">
    <source>
        <dbReference type="EMBL" id="CAE7572502.1"/>
    </source>
</evidence>
<dbReference type="SMART" id="SM00129">
    <property type="entry name" value="KISc"/>
    <property type="match status" value="1"/>
</dbReference>
<feature type="compositionally biased region" description="Polar residues" evidence="6">
    <location>
        <begin position="620"/>
        <end position="632"/>
    </location>
</feature>
<dbReference type="PRINTS" id="PR00380">
    <property type="entry name" value="KINESINHEAVY"/>
</dbReference>
<dbReference type="Proteomes" id="UP000604046">
    <property type="component" value="Unassembled WGS sequence"/>
</dbReference>
<evidence type="ECO:0000256" key="5">
    <source>
        <dbReference type="PROSITE-ProRule" id="PRU00283"/>
    </source>
</evidence>
<evidence type="ECO:0000259" key="7">
    <source>
        <dbReference type="PROSITE" id="PS50067"/>
    </source>
</evidence>
<dbReference type="InterPro" id="IPR000225">
    <property type="entry name" value="Armadillo"/>
</dbReference>
<dbReference type="InterPro" id="IPR027640">
    <property type="entry name" value="Kinesin-like_fam"/>
</dbReference>
<keyword evidence="3" id="KW-0067">ATP-binding</keyword>
<name>A0A812UFC7_9DINO</name>
<feature type="region of interest" description="Disordered" evidence="6">
    <location>
        <begin position="734"/>
        <end position="762"/>
    </location>
</feature>
<dbReference type="InterPro" id="IPR001752">
    <property type="entry name" value="Kinesin_motor_dom"/>
</dbReference>
<dbReference type="GO" id="GO:0005524">
    <property type="term" value="F:ATP binding"/>
    <property type="evidence" value="ECO:0007669"/>
    <property type="project" value="UniProtKB-KW"/>
</dbReference>
<dbReference type="GO" id="GO:0005871">
    <property type="term" value="C:kinesin complex"/>
    <property type="evidence" value="ECO:0007669"/>
    <property type="project" value="TreeGrafter"/>
</dbReference>
<dbReference type="PANTHER" id="PTHR24115">
    <property type="entry name" value="KINESIN-RELATED"/>
    <property type="match status" value="1"/>
</dbReference>
<dbReference type="GO" id="GO:0008017">
    <property type="term" value="F:microtubule binding"/>
    <property type="evidence" value="ECO:0007669"/>
    <property type="project" value="InterPro"/>
</dbReference>
<gene>
    <name evidence="8" type="primary">KIN14H</name>
    <name evidence="8" type="ORF">SNAT2548_LOCUS32625</name>
</gene>
<comment type="caution">
    <text evidence="8">The sequence shown here is derived from an EMBL/GenBank/DDBJ whole genome shotgun (WGS) entry which is preliminary data.</text>
</comment>
<dbReference type="InterPro" id="IPR027417">
    <property type="entry name" value="P-loop_NTPase"/>
</dbReference>
<dbReference type="Pfam" id="PF00514">
    <property type="entry name" value="Arm"/>
    <property type="match status" value="1"/>
</dbReference>
<feature type="domain" description="Kinesin motor" evidence="7">
    <location>
        <begin position="434"/>
        <end position="577"/>
    </location>
</feature>
<dbReference type="PROSITE" id="PS00411">
    <property type="entry name" value="KINESIN_MOTOR_1"/>
    <property type="match status" value="1"/>
</dbReference>
<dbReference type="InterPro" id="IPR011989">
    <property type="entry name" value="ARM-like"/>
</dbReference>
<protein>
    <submittedName>
        <fullName evidence="8">KIN14H protein</fullName>
    </submittedName>
</protein>
<dbReference type="InterPro" id="IPR019821">
    <property type="entry name" value="Kinesin_motor_CS"/>
</dbReference>
<feature type="compositionally biased region" description="Basic and acidic residues" evidence="6">
    <location>
        <begin position="636"/>
        <end position="666"/>
    </location>
</feature>
<dbReference type="SUPFAM" id="SSF48371">
    <property type="entry name" value="ARM repeat"/>
    <property type="match status" value="1"/>
</dbReference>
<dbReference type="EMBL" id="CAJNDS010002718">
    <property type="protein sequence ID" value="CAE7572502.1"/>
    <property type="molecule type" value="Genomic_DNA"/>
</dbReference>
<dbReference type="SUPFAM" id="SSF52540">
    <property type="entry name" value="P-loop containing nucleoside triphosphate hydrolases"/>
    <property type="match status" value="1"/>
</dbReference>
<dbReference type="SMART" id="SM00185">
    <property type="entry name" value="ARM"/>
    <property type="match status" value="4"/>
</dbReference>
<reference evidence="8" key="1">
    <citation type="submission" date="2021-02" db="EMBL/GenBank/DDBJ databases">
        <authorList>
            <person name="Dougan E. K."/>
            <person name="Rhodes N."/>
            <person name="Thang M."/>
            <person name="Chan C."/>
        </authorList>
    </citation>
    <scope>NUCLEOTIDE SEQUENCE</scope>
</reference>
<proteinExistence type="inferred from homology"/>
<organism evidence="8 9">
    <name type="scientific">Symbiodinium natans</name>
    <dbReference type="NCBI Taxonomy" id="878477"/>
    <lineage>
        <taxon>Eukaryota</taxon>
        <taxon>Sar</taxon>
        <taxon>Alveolata</taxon>
        <taxon>Dinophyceae</taxon>
        <taxon>Suessiales</taxon>
        <taxon>Symbiodiniaceae</taxon>
        <taxon>Symbiodinium</taxon>
    </lineage>
</organism>
<dbReference type="PROSITE" id="PS50067">
    <property type="entry name" value="KINESIN_MOTOR_2"/>
    <property type="match status" value="1"/>
</dbReference>
<dbReference type="PROSITE" id="PS50176">
    <property type="entry name" value="ARM_REPEAT"/>
    <property type="match status" value="2"/>
</dbReference>
<feature type="region of interest" description="Disordered" evidence="6">
    <location>
        <begin position="791"/>
        <end position="832"/>
    </location>
</feature>
<feature type="region of interest" description="Disordered" evidence="6">
    <location>
        <begin position="606"/>
        <end position="721"/>
    </location>
</feature>
<keyword evidence="2" id="KW-0547">Nucleotide-binding</keyword>
<dbReference type="InterPro" id="IPR036961">
    <property type="entry name" value="Kinesin_motor_dom_sf"/>
</dbReference>
<comment type="caution">
    <text evidence="5">Lacks conserved residue(s) required for the propagation of feature annotation.</text>
</comment>
<feature type="region of interest" description="Disordered" evidence="6">
    <location>
        <begin position="129"/>
        <end position="158"/>
    </location>
</feature>
<dbReference type="GO" id="GO:0007018">
    <property type="term" value="P:microtubule-based movement"/>
    <property type="evidence" value="ECO:0007669"/>
    <property type="project" value="InterPro"/>
</dbReference>
<dbReference type="Gene3D" id="3.40.850.10">
    <property type="entry name" value="Kinesin motor domain"/>
    <property type="match status" value="1"/>
</dbReference>
<dbReference type="PANTHER" id="PTHR24115:SF983">
    <property type="entry name" value="KINESIN-LIKE PROTEIN"/>
    <property type="match status" value="1"/>
</dbReference>